<gene>
    <name evidence="8" type="ORF">NIES2135_62000</name>
</gene>
<dbReference type="PANTHER" id="PTHR37937:SF1">
    <property type="entry name" value="CONJUGATIVE TRANSFER: DNA TRANSPORT"/>
    <property type="match status" value="1"/>
</dbReference>
<evidence type="ECO:0000313" key="9">
    <source>
        <dbReference type="Proteomes" id="UP000217895"/>
    </source>
</evidence>
<feature type="signal peptide" evidence="7">
    <location>
        <begin position="1"/>
        <end position="31"/>
    </location>
</feature>
<sequence>MNKLIRPFQAALFGLGIALSLSLLSATSMQARSRVPEASQSLAAATPNSPTVQAIQKQLFSPNGAVILTAVVGLIWLNRQDGGRVSKKNRLATAQWAGKKEKRAARRLAHRQINDRRRNAVTLFVVKPQLQFLPTAVSKPGQPTPTEPGATVVRIKDDTKTLWLTEAQSGTAVVGGPGTGKTHSIIDPSLRSVIDQGFPLILYDFKYPIQSERIAGVAAKAGYEVRVFAPGFPESDVCNPLDFIRDIDDVEMARQIAIVLNRNFKPGTQTVEDPFFTNSGDQLIQAVLLLAKSTPYPDIITCAKALGAPNLAARMQAADLPTWIETSFGQLISMADSEKTVASVISTASILFSRFMSPTILSVFCGTSTIPLTLSGKQLLILGMDQERRDVVAPLLATVLHMIVTKNANPNRKDPLVLALDELPTLYIPDLVKWINEFREYGLSCLLGFQNLAQLEKVYGRETARAIFGGCAGKVIFNPQEYESADVFSKFLGEEHLQYKGRSRSMGGKGGASTSISQQERTRKLFAPEQFLRLPQGTCILLNRGYSNKDEISLPLRCTIKIPKADTQRMEMSQAKWQKVKARLIKKSSQTRIDDAAMRLRKEYFLETYPLEKKVDPNVEETAAWAIAAGLL</sequence>
<comment type="similarity">
    <text evidence="2">Belongs to the VirD4/TraG family.</text>
</comment>
<proteinExistence type="inferred from homology"/>
<dbReference type="EMBL" id="AP018204">
    <property type="protein sequence ID" value="BAY59323.1"/>
    <property type="molecule type" value="Genomic_DNA"/>
</dbReference>
<geneLocation type="plasmid" evidence="8">
    <name>plasmid1</name>
</geneLocation>
<keyword evidence="5" id="KW-1133">Transmembrane helix</keyword>
<keyword evidence="8" id="KW-0614">Plasmid</keyword>
<evidence type="ECO:0008006" key="10">
    <source>
        <dbReference type="Google" id="ProtNLM"/>
    </source>
</evidence>
<comment type="subcellular location">
    <subcellularLocation>
        <location evidence="1">Cell membrane</location>
        <topology evidence="1">Multi-pass membrane protein</topology>
    </subcellularLocation>
</comment>
<evidence type="ECO:0000256" key="4">
    <source>
        <dbReference type="ARBA" id="ARBA00022692"/>
    </source>
</evidence>
<keyword evidence="4" id="KW-0812">Transmembrane</keyword>
<evidence type="ECO:0000256" key="1">
    <source>
        <dbReference type="ARBA" id="ARBA00004651"/>
    </source>
</evidence>
<evidence type="ECO:0000256" key="6">
    <source>
        <dbReference type="ARBA" id="ARBA00023136"/>
    </source>
</evidence>
<dbReference type="AlphaFoldDB" id="A0A1Z4JRM7"/>
<accession>A0A1Z4JRM7</accession>
<protein>
    <recommendedName>
        <fullName evidence="10">Transfer complex protein TrsK-like protein</fullName>
    </recommendedName>
</protein>
<keyword evidence="3" id="KW-1003">Cell membrane</keyword>
<dbReference type="Proteomes" id="UP000217895">
    <property type="component" value="Plasmid Plasmid1 dna"/>
</dbReference>
<evidence type="ECO:0000256" key="5">
    <source>
        <dbReference type="ARBA" id="ARBA00022989"/>
    </source>
</evidence>
<evidence type="ECO:0000256" key="3">
    <source>
        <dbReference type="ARBA" id="ARBA00022475"/>
    </source>
</evidence>
<keyword evidence="7" id="KW-0732">Signal</keyword>
<dbReference type="CDD" id="cd01127">
    <property type="entry name" value="TrwB_TraG_TraD_VirD4"/>
    <property type="match status" value="1"/>
</dbReference>
<reference evidence="8 9" key="1">
    <citation type="submission" date="2017-06" db="EMBL/GenBank/DDBJ databases">
        <title>Genome sequencing of cyanobaciteial culture collection at National Institute for Environmental Studies (NIES).</title>
        <authorList>
            <person name="Hirose Y."/>
            <person name="Shimura Y."/>
            <person name="Fujisawa T."/>
            <person name="Nakamura Y."/>
            <person name="Kawachi M."/>
        </authorList>
    </citation>
    <scope>NUCLEOTIDE SEQUENCE [LARGE SCALE GENOMIC DNA]</scope>
    <source>
        <strain evidence="8 9">NIES-2135</strain>
        <plasmid evidence="9">Plasmid Plasmid1 dna</plasmid>
    </source>
</reference>
<feature type="chain" id="PRO_5011111553" description="Transfer complex protein TrsK-like protein" evidence="7">
    <location>
        <begin position="32"/>
        <end position="632"/>
    </location>
</feature>
<dbReference type="InterPro" id="IPR027417">
    <property type="entry name" value="P-loop_NTPase"/>
</dbReference>
<evidence type="ECO:0000256" key="2">
    <source>
        <dbReference type="ARBA" id="ARBA00008806"/>
    </source>
</evidence>
<dbReference type="InterPro" id="IPR003688">
    <property type="entry name" value="TraG/VirD4"/>
</dbReference>
<keyword evidence="9" id="KW-1185">Reference proteome</keyword>
<dbReference type="Pfam" id="PF02534">
    <property type="entry name" value="T4SS-DNA_transf"/>
    <property type="match status" value="1"/>
</dbReference>
<evidence type="ECO:0000256" key="7">
    <source>
        <dbReference type="SAM" id="SignalP"/>
    </source>
</evidence>
<name>A0A1Z4JRM7_LEPBY</name>
<keyword evidence="6" id="KW-0472">Membrane</keyword>
<dbReference type="Gene3D" id="3.40.50.300">
    <property type="entry name" value="P-loop containing nucleotide triphosphate hydrolases"/>
    <property type="match status" value="1"/>
</dbReference>
<organism evidence="8 9">
    <name type="scientific">Leptolyngbya boryana NIES-2135</name>
    <dbReference type="NCBI Taxonomy" id="1973484"/>
    <lineage>
        <taxon>Bacteria</taxon>
        <taxon>Bacillati</taxon>
        <taxon>Cyanobacteriota</taxon>
        <taxon>Cyanophyceae</taxon>
        <taxon>Leptolyngbyales</taxon>
        <taxon>Leptolyngbyaceae</taxon>
        <taxon>Leptolyngbya group</taxon>
        <taxon>Leptolyngbya</taxon>
    </lineage>
</organism>
<dbReference type="SUPFAM" id="SSF52540">
    <property type="entry name" value="P-loop containing nucleoside triphosphate hydrolases"/>
    <property type="match status" value="1"/>
</dbReference>
<dbReference type="InterPro" id="IPR051539">
    <property type="entry name" value="T4SS-coupling_protein"/>
</dbReference>
<dbReference type="GO" id="GO:0005886">
    <property type="term" value="C:plasma membrane"/>
    <property type="evidence" value="ECO:0007669"/>
    <property type="project" value="UniProtKB-SubCell"/>
</dbReference>
<dbReference type="PANTHER" id="PTHR37937">
    <property type="entry name" value="CONJUGATIVE TRANSFER: DNA TRANSPORT"/>
    <property type="match status" value="1"/>
</dbReference>
<evidence type="ECO:0000313" key="8">
    <source>
        <dbReference type="EMBL" id="BAY59323.1"/>
    </source>
</evidence>